<keyword evidence="2 3" id="KW-0808">Transferase</keyword>
<organism evidence="5 6">
    <name type="scientific">Actinorhabdospora filicis</name>
    <dbReference type="NCBI Taxonomy" id="1785913"/>
    <lineage>
        <taxon>Bacteria</taxon>
        <taxon>Bacillati</taxon>
        <taxon>Actinomycetota</taxon>
        <taxon>Actinomycetes</taxon>
        <taxon>Micromonosporales</taxon>
        <taxon>Micromonosporaceae</taxon>
        <taxon>Actinorhabdospora</taxon>
    </lineage>
</organism>
<feature type="domain" description="Nucleoside phosphorylase" evidence="4">
    <location>
        <begin position="5"/>
        <end position="238"/>
    </location>
</feature>
<comment type="subunit">
    <text evidence="3">Homohexamer. Dimer of a homotrimer.</text>
</comment>
<dbReference type="Gene3D" id="3.40.50.1580">
    <property type="entry name" value="Nucleoside phosphorylase domain"/>
    <property type="match status" value="1"/>
</dbReference>
<evidence type="ECO:0000256" key="3">
    <source>
        <dbReference type="HAMAP-Rule" id="MF_01963"/>
    </source>
</evidence>
<dbReference type="NCBIfam" id="TIGR01694">
    <property type="entry name" value="MTAP"/>
    <property type="match status" value="1"/>
</dbReference>
<proteinExistence type="inferred from homology"/>
<name>A0A9W6SHS5_9ACTN</name>
<dbReference type="SUPFAM" id="SSF53167">
    <property type="entry name" value="Purine and uridine phosphorylases"/>
    <property type="match status" value="1"/>
</dbReference>
<keyword evidence="3" id="KW-0660">Purine salvage</keyword>
<evidence type="ECO:0000256" key="1">
    <source>
        <dbReference type="ARBA" id="ARBA00022676"/>
    </source>
</evidence>
<comment type="caution">
    <text evidence="3">Lacks conserved residue(s) required for the propagation of feature annotation.</text>
</comment>
<dbReference type="InterPro" id="IPR010044">
    <property type="entry name" value="MTAP"/>
</dbReference>
<dbReference type="GO" id="GO:0019509">
    <property type="term" value="P:L-methionine salvage from methylthioadenosine"/>
    <property type="evidence" value="ECO:0007669"/>
    <property type="project" value="TreeGrafter"/>
</dbReference>
<accession>A0A9W6SHS5</accession>
<protein>
    <recommendedName>
        <fullName evidence="3">Purine nucleoside phosphorylase</fullName>
        <shortName evidence="3">PNP</shortName>
        <ecNumber evidence="3">2.4.2.1</ecNumber>
    </recommendedName>
</protein>
<dbReference type="GO" id="GO:0006166">
    <property type="term" value="P:purine ribonucleoside salvage"/>
    <property type="evidence" value="ECO:0007669"/>
    <property type="project" value="UniProtKB-UniRule"/>
</dbReference>
<keyword evidence="1 3" id="KW-0328">Glycosyltransferase</keyword>
<dbReference type="GO" id="GO:0005829">
    <property type="term" value="C:cytosol"/>
    <property type="evidence" value="ECO:0007669"/>
    <property type="project" value="TreeGrafter"/>
</dbReference>
<comment type="caution">
    <text evidence="5">The sequence shown here is derived from an EMBL/GenBank/DDBJ whole genome shotgun (WGS) entry which is preliminary data.</text>
</comment>
<evidence type="ECO:0000313" key="5">
    <source>
        <dbReference type="EMBL" id="GLZ76228.1"/>
    </source>
</evidence>
<feature type="binding site" evidence="3">
    <location>
        <begin position="206"/>
        <end position="208"/>
    </location>
    <ligand>
        <name>substrate</name>
    </ligand>
</feature>
<dbReference type="GO" id="GO:0017061">
    <property type="term" value="F:S-methyl-5-thioadenosine phosphorylase activity"/>
    <property type="evidence" value="ECO:0007669"/>
    <property type="project" value="InterPro"/>
</dbReference>
<evidence type="ECO:0000313" key="6">
    <source>
        <dbReference type="Proteomes" id="UP001165079"/>
    </source>
</evidence>
<dbReference type="NCBIfam" id="NF006599">
    <property type="entry name" value="PRK09136.1"/>
    <property type="match status" value="1"/>
</dbReference>
<sequence length="260" mass="27380">MTSLIAVIGGSGLYSLLDDAEERTIDTPFGPTSDAVTVGALGGREVAFLPRHGKGHRFPPHKVNYRANLWALESLGARRVVGVNAVGSLRPEIPPGSLVVPDQIVDRTYGREQTFFDGPGVAHASFSDPYCPIGRGEAVTAAASAGWTAVDGGTQVVIPGPRFSTRAESVWYSAQGWSIIGMTAHPEVILARELGLCYLPLCLVTDYDAGVQPGEGVTHEEVLAAFSANLERVRAVLGGLVGAMADEPNCPCASLKPELM</sequence>
<dbReference type="HAMAP" id="MF_01963">
    <property type="entry name" value="MTAP"/>
    <property type="match status" value="1"/>
</dbReference>
<dbReference type="InterPro" id="IPR035994">
    <property type="entry name" value="Nucleoside_phosphorylase_sf"/>
</dbReference>
<dbReference type="InterPro" id="IPR018099">
    <property type="entry name" value="Purine_phosphorylase-2_CS"/>
</dbReference>
<keyword evidence="6" id="KW-1185">Reference proteome</keyword>
<feature type="site" description="Important for substrate specificity" evidence="3">
    <location>
        <position position="164"/>
    </location>
</feature>
<feature type="binding site" evidence="3">
    <location>
        <position position="183"/>
    </location>
    <ligand>
        <name>phosphate</name>
        <dbReference type="ChEBI" id="CHEBI:43474"/>
    </ligand>
</feature>
<comment type="similarity">
    <text evidence="3">Belongs to the PNP/MTAP phosphorylase family. MTAP subfamily.</text>
</comment>
<comment type="miscellaneous">
    <text evidence="3">Although this enzyme belongs to the family of MTA phosphorylases based on sequence homology, it lacks several conserved amino acids in the substrate binding pocket that confer specificity towards MTA.</text>
</comment>
<evidence type="ECO:0000256" key="2">
    <source>
        <dbReference type="ARBA" id="ARBA00022679"/>
    </source>
</evidence>
<dbReference type="AlphaFoldDB" id="A0A9W6SHS5"/>
<dbReference type="EC" id="2.4.2.1" evidence="3"/>
<comment type="catalytic activity">
    <reaction evidence="3">
        <text>a purine D-ribonucleoside + phosphate = a purine nucleobase + alpha-D-ribose 1-phosphate</text>
        <dbReference type="Rhea" id="RHEA:19805"/>
        <dbReference type="ChEBI" id="CHEBI:26386"/>
        <dbReference type="ChEBI" id="CHEBI:43474"/>
        <dbReference type="ChEBI" id="CHEBI:57720"/>
        <dbReference type="ChEBI" id="CHEBI:142355"/>
        <dbReference type="EC" id="2.4.2.1"/>
    </reaction>
</comment>
<gene>
    <name evidence="5" type="ORF">Afil01_10350</name>
</gene>
<feature type="site" description="Important for substrate specificity" evidence="3">
    <location>
        <position position="219"/>
    </location>
</feature>
<dbReference type="PANTHER" id="PTHR42679">
    <property type="entry name" value="S-METHYL-5'-THIOADENOSINE PHOSPHORYLASE"/>
    <property type="match status" value="1"/>
</dbReference>
<dbReference type="RefSeq" id="WP_285661413.1">
    <property type="nucleotide sequence ID" value="NZ_BSTX01000001.1"/>
</dbReference>
<reference evidence="5" key="1">
    <citation type="submission" date="2023-03" db="EMBL/GenBank/DDBJ databases">
        <title>Actinorhabdospora filicis NBRC 111898.</title>
        <authorList>
            <person name="Ichikawa N."/>
            <person name="Sato H."/>
            <person name="Tonouchi N."/>
        </authorList>
    </citation>
    <scope>NUCLEOTIDE SEQUENCE</scope>
    <source>
        <strain evidence="5">NBRC 111898</strain>
    </source>
</reference>
<comment type="pathway">
    <text evidence="3">Purine metabolism; purine nucleoside salvage.</text>
</comment>
<dbReference type="PANTHER" id="PTHR42679:SF2">
    <property type="entry name" value="S-METHYL-5'-THIOADENOSINE PHOSPHORYLASE"/>
    <property type="match status" value="1"/>
</dbReference>
<dbReference type="PROSITE" id="PS01240">
    <property type="entry name" value="PNP_MTAP_2"/>
    <property type="match status" value="1"/>
</dbReference>
<dbReference type="CDD" id="cd09010">
    <property type="entry name" value="MTAP_SsMTAPII_like_MTIP"/>
    <property type="match status" value="1"/>
</dbReference>
<feature type="binding site" evidence="3">
    <location>
        <position position="11"/>
    </location>
    <ligand>
        <name>phosphate</name>
        <dbReference type="ChEBI" id="CHEBI:43474"/>
    </ligand>
</feature>
<comment type="function">
    <text evidence="3">Purine nucleoside phosphorylase involved in purine salvage.</text>
</comment>
<dbReference type="EMBL" id="BSTX01000001">
    <property type="protein sequence ID" value="GLZ76228.1"/>
    <property type="molecule type" value="Genomic_DNA"/>
</dbReference>
<dbReference type="Proteomes" id="UP001165079">
    <property type="component" value="Unassembled WGS sequence"/>
</dbReference>
<evidence type="ECO:0000259" key="4">
    <source>
        <dbReference type="Pfam" id="PF01048"/>
    </source>
</evidence>
<feature type="binding site" evidence="3">
    <location>
        <position position="182"/>
    </location>
    <ligand>
        <name>substrate</name>
    </ligand>
</feature>
<dbReference type="InterPro" id="IPR000845">
    <property type="entry name" value="Nucleoside_phosphorylase_d"/>
</dbReference>
<dbReference type="Pfam" id="PF01048">
    <property type="entry name" value="PNP_UDP_1"/>
    <property type="match status" value="1"/>
</dbReference>
<dbReference type="NCBIfam" id="NF005876">
    <property type="entry name" value="PRK07823.1"/>
    <property type="match status" value="1"/>
</dbReference>
<feature type="binding site" evidence="3">
    <location>
        <begin position="51"/>
        <end position="52"/>
    </location>
    <ligand>
        <name>phosphate</name>
        <dbReference type="ChEBI" id="CHEBI:43474"/>
    </ligand>
</feature>